<protein>
    <submittedName>
        <fullName evidence="2">Uncharacterized protein</fullName>
    </submittedName>
</protein>
<gene>
    <name evidence="2" type="ORF">OG563_26375</name>
</gene>
<dbReference type="EMBL" id="CP109441">
    <property type="protein sequence ID" value="WUV42773.1"/>
    <property type="molecule type" value="Genomic_DNA"/>
</dbReference>
<dbReference type="RefSeq" id="WP_329405391.1">
    <property type="nucleotide sequence ID" value="NZ_CP109441.1"/>
</dbReference>
<keyword evidence="3" id="KW-1185">Reference proteome</keyword>
<dbReference type="Proteomes" id="UP001432062">
    <property type="component" value="Chromosome"/>
</dbReference>
<name>A0ABZ1YI08_9NOCA</name>
<sequence>MTGGIGAAMGRARENFVDKVEDPLSTKPSLSQISVGSPLWQSITANEDSTFPRSQLTYGAAGATSTGGSGDSSHTHRLGATPQYKPAGNGGNTLEIGYISATKDRTYTEIGFITGDAVTFLGISGFYVAVFSVNRTTGALTLLNPISAAMDFKSSMTAINTEYRLNLGTVITAQQGDIFGVGLLQVTNALQTCSSLMCTTLTDLNPPVTMFPRKNYCYYGSTTTIPATIAESSLNYGSSDKLPFLVLR</sequence>
<proteinExistence type="predicted"/>
<accession>A0ABZ1YI08</accession>
<feature type="region of interest" description="Disordered" evidence="1">
    <location>
        <begin position="60"/>
        <end position="87"/>
    </location>
</feature>
<evidence type="ECO:0000313" key="2">
    <source>
        <dbReference type="EMBL" id="WUV42773.1"/>
    </source>
</evidence>
<reference evidence="2" key="1">
    <citation type="submission" date="2022-10" db="EMBL/GenBank/DDBJ databases">
        <title>The complete genomes of actinobacterial strains from the NBC collection.</title>
        <authorList>
            <person name="Joergensen T.S."/>
            <person name="Alvarez Arevalo M."/>
            <person name="Sterndorff E.B."/>
            <person name="Faurdal D."/>
            <person name="Vuksanovic O."/>
            <person name="Mourched A.-S."/>
            <person name="Charusanti P."/>
            <person name="Shaw S."/>
            <person name="Blin K."/>
            <person name="Weber T."/>
        </authorList>
    </citation>
    <scope>NUCLEOTIDE SEQUENCE</scope>
    <source>
        <strain evidence="2">NBC_01482</strain>
    </source>
</reference>
<organism evidence="2 3">
    <name type="scientific">Nocardia vinacea</name>
    <dbReference type="NCBI Taxonomy" id="96468"/>
    <lineage>
        <taxon>Bacteria</taxon>
        <taxon>Bacillati</taxon>
        <taxon>Actinomycetota</taxon>
        <taxon>Actinomycetes</taxon>
        <taxon>Mycobacteriales</taxon>
        <taxon>Nocardiaceae</taxon>
        <taxon>Nocardia</taxon>
    </lineage>
</organism>
<evidence type="ECO:0000313" key="3">
    <source>
        <dbReference type="Proteomes" id="UP001432062"/>
    </source>
</evidence>
<evidence type="ECO:0000256" key="1">
    <source>
        <dbReference type="SAM" id="MobiDB-lite"/>
    </source>
</evidence>